<comment type="caution">
    <text evidence="17">The sequence shown here is derived from an EMBL/GenBank/DDBJ whole genome shotgun (WGS) entry which is preliminary data.</text>
</comment>
<feature type="domain" description="ShKT" evidence="16">
    <location>
        <begin position="336"/>
        <end position="376"/>
    </location>
</feature>
<keyword evidence="9" id="KW-0735">Signal-anchor</keyword>
<dbReference type="PANTHER" id="PTHR10869">
    <property type="entry name" value="PROLYL 4-HYDROXYLASE ALPHA SUBUNIT"/>
    <property type="match status" value="1"/>
</dbReference>
<evidence type="ECO:0000256" key="10">
    <source>
        <dbReference type="ARBA" id="ARBA00022989"/>
    </source>
</evidence>
<dbReference type="GO" id="GO:0005789">
    <property type="term" value="C:endoplasmic reticulum membrane"/>
    <property type="evidence" value="ECO:0007669"/>
    <property type="project" value="UniProtKB-SubCell"/>
</dbReference>
<organism evidence="17 18">
    <name type="scientific">Salix brachista</name>
    <dbReference type="NCBI Taxonomy" id="2182728"/>
    <lineage>
        <taxon>Eukaryota</taxon>
        <taxon>Viridiplantae</taxon>
        <taxon>Streptophyta</taxon>
        <taxon>Embryophyta</taxon>
        <taxon>Tracheophyta</taxon>
        <taxon>Spermatophyta</taxon>
        <taxon>Magnoliopsida</taxon>
        <taxon>eudicotyledons</taxon>
        <taxon>Gunneridae</taxon>
        <taxon>Pentapetalae</taxon>
        <taxon>rosids</taxon>
        <taxon>fabids</taxon>
        <taxon>Malpighiales</taxon>
        <taxon>Salicaceae</taxon>
        <taxon>Saliceae</taxon>
        <taxon>Salix</taxon>
    </lineage>
</organism>
<keyword evidence="12" id="KW-0408">Iron</keyword>
<protein>
    <recommendedName>
        <fullName evidence="4">procollagen-proline 4-dioxygenase</fullName>
        <ecNumber evidence="4">1.14.11.2</ecNumber>
    </recommendedName>
</protein>
<evidence type="ECO:0000256" key="14">
    <source>
        <dbReference type="ARBA" id="ARBA00049169"/>
    </source>
</evidence>
<dbReference type="InterPro" id="IPR003582">
    <property type="entry name" value="ShKT_dom"/>
</dbReference>
<sequence length="376" mass="41440">MGLGSHLPILGLPPSFCMEKARLPVGVVEGVLQVGVTSVSKEGVVEGEGTVDVVALAYVYKGFLTDLECDHLISLAKSELKRSAVADNENGKSKLSEVRTSSGMFITKAKDPIVAGIEDKIATWTFLPKDFCIFKFLILIVNGLRRYSVVMLEHVLDASDDRWLGFRENGEDIQVLRYEHGQKYDPHYDYFSDKVNIARGGHRLATVLMYLTDVEKGGETVFPSAETIIPYGFGCQHETHVDRRNISLGVTTISVEPPRRKASVSHEDLSECARKGIAVKPHRGDALLFFSLYPTAVPDTSSLHAGCPVIEGEKWSATKWIHVDSFDKNLEADGNCTDQNESCGRWAALGECTKNTEYMVGSQALPGYCRRSCKVC</sequence>
<evidence type="ECO:0000256" key="1">
    <source>
        <dbReference type="ARBA" id="ARBA00001961"/>
    </source>
</evidence>
<dbReference type="GO" id="GO:0031418">
    <property type="term" value="F:L-ascorbic acid binding"/>
    <property type="evidence" value="ECO:0007669"/>
    <property type="project" value="InterPro"/>
</dbReference>
<dbReference type="Proteomes" id="UP000326939">
    <property type="component" value="Chromosome 8"/>
</dbReference>
<evidence type="ECO:0000256" key="8">
    <source>
        <dbReference type="ARBA" id="ARBA00022964"/>
    </source>
</evidence>
<comment type="cofactor">
    <cofactor evidence="1">
        <name>L-ascorbate</name>
        <dbReference type="ChEBI" id="CHEBI:38290"/>
    </cofactor>
</comment>
<evidence type="ECO:0000259" key="15">
    <source>
        <dbReference type="PROSITE" id="PS51471"/>
    </source>
</evidence>
<evidence type="ECO:0000256" key="6">
    <source>
        <dbReference type="ARBA" id="ARBA00022723"/>
    </source>
</evidence>
<dbReference type="PROSITE" id="PS51670">
    <property type="entry name" value="SHKT"/>
    <property type="match status" value="1"/>
</dbReference>
<dbReference type="GO" id="GO:0005506">
    <property type="term" value="F:iron ion binding"/>
    <property type="evidence" value="ECO:0007669"/>
    <property type="project" value="InterPro"/>
</dbReference>
<accession>A0A5N5LRX4</accession>
<keyword evidence="6" id="KW-0479">Metal-binding</keyword>
<evidence type="ECO:0000256" key="2">
    <source>
        <dbReference type="ARBA" id="ARBA00004648"/>
    </source>
</evidence>
<evidence type="ECO:0000313" key="17">
    <source>
        <dbReference type="EMBL" id="KAB5545449.1"/>
    </source>
</evidence>
<dbReference type="AlphaFoldDB" id="A0A5N5LRX4"/>
<keyword evidence="11" id="KW-0560">Oxidoreductase</keyword>
<evidence type="ECO:0000259" key="16">
    <source>
        <dbReference type="PROSITE" id="PS51670"/>
    </source>
</evidence>
<dbReference type="EC" id="1.14.11.2" evidence="4"/>
<gene>
    <name evidence="17" type="ORF">DKX38_013561</name>
</gene>
<dbReference type="InterPro" id="IPR006620">
    <property type="entry name" value="Pro_4_hyd_alph"/>
</dbReference>
<evidence type="ECO:0000256" key="13">
    <source>
        <dbReference type="ARBA" id="ARBA00023136"/>
    </source>
</evidence>
<dbReference type="EMBL" id="VDCV01000008">
    <property type="protein sequence ID" value="KAB5545449.1"/>
    <property type="molecule type" value="Genomic_DNA"/>
</dbReference>
<dbReference type="InterPro" id="IPR045054">
    <property type="entry name" value="P4HA-like"/>
</dbReference>
<dbReference type="PROSITE" id="PS51471">
    <property type="entry name" value="FE2OG_OXY"/>
    <property type="match status" value="1"/>
</dbReference>
<feature type="domain" description="Fe2OG dioxygenase" evidence="15">
    <location>
        <begin position="169"/>
        <end position="323"/>
    </location>
</feature>
<keyword evidence="5" id="KW-0812">Transmembrane</keyword>
<keyword evidence="7" id="KW-0256">Endoplasmic reticulum</keyword>
<evidence type="ECO:0000256" key="4">
    <source>
        <dbReference type="ARBA" id="ARBA00012269"/>
    </source>
</evidence>
<dbReference type="Gene3D" id="2.60.120.620">
    <property type="entry name" value="q2cbj1_9rhob like domain"/>
    <property type="match status" value="1"/>
</dbReference>
<comment type="similarity">
    <text evidence="3">Belongs to the P4HA family.</text>
</comment>
<dbReference type="SMART" id="SM00702">
    <property type="entry name" value="P4Hc"/>
    <property type="match status" value="1"/>
</dbReference>
<evidence type="ECO:0000256" key="3">
    <source>
        <dbReference type="ARBA" id="ARBA00006511"/>
    </source>
</evidence>
<evidence type="ECO:0000256" key="11">
    <source>
        <dbReference type="ARBA" id="ARBA00023002"/>
    </source>
</evidence>
<dbReference type="Pfam" id="PF01549">
    <property type="entry name" value="ShK"/>
    <property type="match status" value="1"/>
</dbReference>
<evidence type="ECO:0000313" key="18">
    <source>
        <dbReference type="Proteomes" id="UP000326939"/>
    </source>
</evidence>
<keyword evidence="8" id="KW-0223">Dioxygenase</keyword>
<reference evidence="18" key="1">
    <citation type="journal article" date="2019" name="Gigascience">
        <title>De novo genome assembly of the endangered Acer yangbiense, a plant species with extremely small populations endemic to Yunnan Province, China.</title>
        <authorList>
            <person name="Yang J."/>
            <person name="Wariss H.M."/>
            <person name="Tao L."/>
            <person name="Zhang R."/>
            <person name="Yun Q."/>
            <person name="Hollingsworth P."/>
            <person name="Dao Z."/>
            <person name="Luo G."/>
            <person name="Guo H."/>
            <person name="Ma Y."/>
            <person name="Sun W."/>
        </authorList>
    </citation>
    <scope>NUCLEOTIDE SEQUENCE [LARGE SCALE GENOMIC DNA]</scope>
    <source>
        <strain evidence="18">cv. br00</strain>
    </source>
</reference>
<name>A0A5N5LRX4_9ROSI</name>
<evidence type="ECO:0000256" key="7">
    <source>
        <dbReference type="ARBA" id="ARBA00022824"/>
    </source>
</evidence>
<dbReference type="InterPro" id="IPR044862">
    <property type="entry name" value="Pro_4_hyd_alph_FE2OG_OXY"/>
</dbReference>
<dbReference type="PANTHER" id="PTHR10869:SF194">
    <property type="entry name" value="PROLYL 4-HYDROXYLASE 4-RELATED"/>
    <property type="match status" value="1"/>
</dbReference>
<proteinExistence type="inferred from homology"/>
<keyword evidence="13" id="KW-0472">Membrane</keyword>
<keyword evidence="18" id="KW-1185">Reference proteome</keyword>
<dbReference type="Pfam" id="PF13640">
    <property type="entry name" value="2OG-FeII_Oxy_3"/>
    <property type="match status" value="1"/>
</dbReference>
<dbReference type="InterPro" id="IPR005123">
    <property type="entry name" value="Oxoglu/Fe-dep_dioxygenase_dom"/>
</dbReference>
<keyword evidence="10" id="KW-1133">Transmembrane helix</keyword>
<comment type="catalytic activity">
    <reaction evidence="14">
        <text>L-prolyl-[collagen] + 2-oxoglutarate + O2 = trans-4-hydroxy-L-prolyl-[collagen] + succinate + CO2</text>
        <dbReference type="Rhea" id="RHEA:18945"/>
        <dbReference type="Rhea" id="RHEA-COMP:11676"/>
        <dbReference type="Rhea" id="RHEA-COMP:11680"/>
        <dbReference type="ChEBI" id="CHEBI:15379"/>
        <dbReference type="ChEBI" id="CHEBI:16526"/>
        <dbReference type="ChEBI" id="CHEBI:16810"/>
        <dbReference type="ChEBI" id="CHEBI:30031"/>
        <dbReference type="ChEBI" id="CHEBI:50342"/>
        <dbReference type="ChEBI" id="CHEBI:61965"/>
        <dbReference type="EC" id="1.14.11.2"/>
    </reaction>
</comment>
<evidence type="ECO:0000256" key="9">
    <source>
        <dbReference type="ARBA" id="ARBA00022968"/>
    </source>
</evidence>
<dbReference type="GO" id="GO:0004656">
    <property type="term" value="F:procollagen-proline 4-dioxygenase activity"/>
    <property type="evidence" value="ECO:0007669"/>
    <property type="project" value="UniProtKB-EC"/>
</dbReference>
<evidence type="ECO:0000256" key="12">
    <source>
        <dbReference type="ARBA" id="ARBA00023004"/>
    </source>
</evidence>
<comment type="subcellular location">
    <subcellularLocation>
        <location evidence="2">Endoplasmic reticulum membrane</location>
        <topology evidence="2">Single-pass type II membrane protein</topology>
    </subcellularLocation>
</comment>
<evidence type="ECO:0000256" key="5">
    <source>
        <dbReference type="ARBA" id="ARBA00022692"/>
    </source>
</evidence>